<name>A0A6G1J0L2_9PLEO</name>
<accession>A0A6G1J0L2</accession>
<keyword evidence="2" id="KW-1185">Reference proteome</keyword>
<dbReference type="EMBL" id="MU005583">
    <property type="protein sequence ID" value="KAF2683753.1"/>
    <property type="molecule type" value="Genomic_DNA"/>
</dbReference>
<sequence>MAEEDNLLVIASGGDLVLNVSQEEGGQQFAYRVDSKTLRSSSRYFENLLSDRFSEGQQLIAALEAVKIAGYSDVADAPTDALPRIPIVNVGRIAISKGSNIQNLAADFLRAVHGQDLAVSAPPVPNLANLAVVADRFDAVHSLMSFVHRKKYLQLIDAKSKSRTGSSVPEERARQKLLIGLLFDHPPWVTRYSKHLMMRDSAQWRPGVEEDHTRALWWDLPNGLEDELIQRREYILETINSLQDHFLKLYTSGERQCKMGYDTSLQCDSFQLGEMVRFFVKLSTLRFQGTIYDNTEPTYYSGDVGRLLESLRQCSSYQIDQNHSHCGLRTRLMPLIDLIQNQLSLDTGSLDIGICSECWNNHRALYAWGLAKRPALWAHPKSLTGSRALAAPYIKRHQRRPSHCLKRHVVVRDMFMAAERDWTARDAY</sequence>
<dbReference type="Proteomes" id="UP000799291">
    <property type="component" value="Unassembled WGS sequence"/>
</dbReference>
<evidence type="ECO:0008006" key="3">
    <source>
        <dbReference type="Google" id="ProtNLM"/>
    </source>
</evidence>
<gene>
    <name evidence="1" type="ORF">K458DRAFT_304419</name>
</gene>
<dbReference type="AlphaFoldDB" id="A0A6G1J0L2"/>
<dbReference type="OrthoDB" id="5398371at2759"/>
<evidence type="ECO:0000313" key="1">
    <source>
        <dbReference type="EMBL" id="KAF2683753.1"/>
    </source>
</evidence>
<evidence type="ECO:0000313" key="2">
    <source>
        <dbReference type="Proteomes" id="UP000799291"/>
    </source>
</evidence>
<protein>
    <recommendedName>
        <fullName evidence="3">BTB domain-containing protein</fullName>
    </recommendedName>
</protein>
<reference evidence="1" key="1">
    <citation type="journal article" date="2020" name="Stud. Mycol.">
        <title>101 Dothideomycetes genomes: a test case for predicting lifestyles and emergence of pathogens.</title>
        <authorList>
            <person name="Haridas S."/>
            <person name="Albert R."/>
            <person name="Binder M."/>
            <person name="Bloem J."/>
            <person name="Labutti K."/>
            <person name="Salamov A."/>
            <person name="Andreopoulos B."/>
            <person name="Baker S."/>
            <person name="Barry K."/>
            <person name="Bills G."/>
            <person name="Bluhm B."/>
            <person name="Cannon C."/>
            <person name="Castanera R."/>
            <person name="Culley D."/>
            <person name="Daum C."/>
            <person name="Ezra D."/>
            <person name="Gonzalez J."/>
            <person name="Henrissat B."/>
            <person name="Kuo A."/>
            <person name="Liang C."/>
            <person name="Lipzen A."/>
            <person name="Lutzoni F."/>
            <person name="Magnuson J."/>
            <person name="Mondo S."/>
            <person name="Nolan M."/>
            <person name="Ohm R."/>
            <person name="Pangilinan J."/>
            <person name="Park H.-J."/>
            <person name="Ramirez L."/>
            <person name="Alfaro M."/>
            <person name="Sun H."/>
            <person name="Tritt A."/>
            <person name="Yoshinaga Y."/>
            <person name="Zwiers L.-H."/>
            <person name="Turgeon B."/>
            <person name="Goodwin S."/>
            <person name="Spatafora J."/>
            <person name="Crous P."/>
            <person name="Grigoriev I."/>
        </authorList>
    </citation>
    <scope>NUCLEOTIDE SEQUENCE</scope>
    <source>
        <strain evidence="1">CBS 122367</strain>
    </source>
</reference>
<proteinExistence type="predicted"/>
<organism evidence="1 2">
    <name type="scientific">Lentithecium fluviatile CBS 122367</name>
    <dbReference type="NCBI Taxonomy" id="1168545"/>
    <lineage>
        <taxon>Eukaryota</taxon>
        <taxon>Fungi</taxon>
        <taxon>Dikarya</taxon>
        <taxon>Ascomycota</taxon>
        <taxon>Pezizomycotina</taxon>
        <taxon>Dothideomycetes</taxon>
        <taxon>Pleosporomycetidae</taxon>
        <taxon>Pleosporales</taxon>
        <taxon>Massarineae</taxon>
        <taxon>Lentitheciaceae</taxon>
        <taxon>Lentithecium</taxon>
    </lineage>
</organism>